<dbReference type="InterPro" id="IPR001357">
    <property type="entry name" value="BRCT_dom"/>
</dbReference>
<feature type="transmembrane region" description="Helical" evidence="16">
    <location>
        <begin position="370"/>
        <end position="393"/>
    </location>
</feature>
<dbReference type="GO" id="GO:0006303">
    <property type="term" value="P:double-strand break repair via nonhomologous end joining"/>
    <property type="evidence" value="ECO:0007669"/>
    <property type="project" value="TreeGrafter"/>
</dbReference>
<dbReference type="InterPro" id="IPR043519">
    <property type="entry name" value="NT_sf"/>
</dbReference>
<dbReference type="PANTHER" id="PTHR11276:SF28">
    <property type="entry name" value="DNA POLYMERASE LAMBDA"/>
    <property type="match status" value="1"/>
</dbReference>
<evidence type="ECO:0000256" key="13">
    <source>
        <dbReference type="ARBA" id="ARBA00044678"/>
    </source>
</evidence>
<dbReference type="SMART" id="SM00483">
    <property type="entry name" value="POLXc"/>
    <property type="match status" value="1"/>
</dbReference>
<dbReference type="InterPro" id="IPR022312">
    <property type="entry name" value="DNA_pol_X"/>
</dbReference>
<proteinExistence type="predicted"/>
<protein>
    <recommendedName>
        <fullName evidence="4">DNA polymerase beta</fullName>
        <ecNumber evidence="3">4.2.99.18</ecNumber>
    </recommendedName>
    <alternativeName>
        <fullName evidence="10">5'-deoxyribose-phosphate lyase</fullName>
    </alternativeName>
    <alternativeName>
        <fullName evidence="11">AP lyase</fullName>
    </alternativeName>
</protein>
<keyword evidence="16" id="KW-1133">Transmembrane helix</keyword>
<organism evidence="18 19">
    <name type="scientific">Malassezia vespertilionis</name>
    <dbReference type="NCBI Taxonomy" id="2020962"/>
    <lineage>
        <taxon>Eukaryota</taxon>
        <taxon>Fungi</taxon>
        <taxon>Dikarya</taxon>
        <taxon>Basidiomycota</taxon>
        <taxon>Ustilaginomycotina</taxon>
        <taxon>Malasseziomycetes</taxon>
        <taxon>Malasseziales</taxon>
        <taxon>Malasseziaceae</taxon>
        <taxon>Malassezia</taxon>
    </lineage>
</organism>
<dbReference type="Proteomes" id="UP000232875">
    <property type="component" value="Unassembled WGS sequence"/>
</dbReference>
<dbReference type="EC" id="4.2.99.18" evidence="3"/>
<dbReference type="Gene3D" id="1.10.150.20">
    <property type="entry name" value="5' to 3' exonuclease, C-terminal subdomain"/>
    <property type="match status" value="1"/>
</dbReference>
<dbReference type="InterPro" id="IPR002054">
    <property type="entry name" value="DNA-dir_DNA_pol_X"/>
</dbReference>
<accession>A0A2N1JHL8</accession>
<dbReference type="Gene3D" id="3.30.210.10">
    <property type="entry name" value="DNA polymerase, thumb domain"/>
    <property type="match status" value="1"/>
</dbReference>
<feature type="compositionally biased region" description="Polar residues" evidence="15">
    <location>
        <begin position="1"/>
        <end position="28"/>
    </location>
</feature>
<dbReference type="Gene3D" id="1.10.150.110">
    <property type="entry name" value="DNA polymerase beta, N-terminal domain-like"/>
    <property type="match status" value="1"/>
</dbReference>
<dbReference type="STRING" id="2020962.A0A2N1JHL8"/>
<keyword evidence="6" id="KW-0237">DNA synthesis</keyword>
<keyword evidence="16" id="KW-0472">Membrane</keyword>
<dbReference type="GO" id="GO:0005737">
    <property type="term" value="C:cytoplasm"/>
    <property type="evidence" value="ECO:0007669"/>
    <property type="project" value="UniProtKB-SubCell"/>
</dbReference>
<dbReference type="InterPro" id="IPR027421">
    <property type="entry name" value="DNA_pol_lamdba_lyase_dom_sf"/>
</dbReference>
<evidence type="ECO:0000256" key="7">
    <source>
        <dbReference type="ARBA" id="ARBA00022705"/>
    </source>
</evidence>
<evidence type="ECO:0000256" key="8">
    <source>
        <dbReference type="ARBA" id="ARBA00022843"/>
    </source>
</evidence>
<comment type="function">
    <text evidence="14">Repair polymerase that plays a key role in base-excision repair. During this process, the damaged base is excised by specific DNA glycosylases, the DNA backbone is nicked at the abasic site by an apurinic/apyrimidic (AP) endonuclease, and POLB removes 5'-deoxyribose-phosphate from the preincised AP site acting as a 5'-deoxyribose-phosphate lyase (5'-dRP lyase); through its DNA polymerase activity, it adds one nucleotide to the 3' end of the arising single-nucleotide gap. Conducts 'gap-filling' DNA synthesis in a stepwise distributive fashion rather than in a processive fashion as for other DNA polymerases. It is also able to cleave sugar-phosphate bonds 3' to an intact AP site, acting as an AP lyase.</text>
</comment>
<comment type="cofactor">
    <cofactor evidence="1">
        <name>Mg(2+)</name>
        <dbReference type="ChEBI" id="CHEBI:18420"/>
    </cofactor>
</comment>
<keyword evidence="9" id="KW-0915">Sodium</keyword>
<dbReference type="GO" id="GO:0003677">
    <property type="term" value="F:DNA binding"/>
    <property type="evidence" value="ECO:0007669"/>
    <property type="project" value="InterPro"/>
</dbReference>
<dbReference type="PANTHER" id="PTHR11276">
    <property type="entry name" value="DNA POLYMERASE TYPE-X FAMILY MEMBER"/>
    <property type="match status" value="1"/>
</dbReference>
<evidence type="ECO:0000256" key="9">
    <source>
        <dbReference type="ARBA" id="ARBA00023053"/>
    </source>
</evidence>
<dbReference type="OrthoDB" id="205514at2759"/>
<dbReference type="SUPFAM" id="SSF47802">
    <property type="entry name" value="DNA polymerase beta, N-terminal domain-like"/>
    <property type="match status" value="1"/>
</dbReference>
<dbReference type="GO" id="GO:0003887">
    <property type="term" value="F:DNA-directed DNA polymerase activity"/>
    <property type="evidence" value="ECO:0007669"/>
    <property type="project" value="InterPro"/>
</dbReference>
<dbReference type="SMART" id="SM00278">
    <property type="entry name" value="HhH1"/>
    <property type="match status" value="2"/>
</dbReference>
<comment type="subcellular location">
    <subcellularLocation>
        <location evidence="2">Cytoplasm</location>
    </subcellularLocation>
</comment>
<feature type="transmembrane region" description="Helical" evidence="16">
    <location>
        <begin position="235"/>
        <end position="259"/>
    </location>
</feature>
<dbReference type="Gene3D" id="3.30.460.10">
    <property type="entry name" value="Beta Polymerase, domain 2"/>
    <property type="match status" value="1"/>
</dbReference>
<evidence type="ECO:0000256" key="4">
    <source>
        <dbReference type="ARBA" id="ARBA00020020"/>
    </source>
</evidence>
<keyword evidence="16" id="KW-0812">Transmembrane</keyword>
<dbReference type="Pfam" id="PF14792">
    <property type="entry name" value="DNA_pol_B_palm"/>
    <property type="match status" value="1"/>
</dbReference>
<evidence type="ECO:0000256" key="14">
    <source>
        <dbReference type="ARBA" id="ARBA00045548"/>
    </source>
</evidence>
<comment type="catalytic activity">
    <reaction evidence="12">
        <text>2'-deoxyribonucleotide-(2'-deoxyribose 5'-phosphate)-2'-deoxyribonucleotide-DNA = a 3'-end 2'-deoxyribonucleotide-(2,3-dehydro-2,3-deoxyribose 5'-phosphate)-DNA + a 5'-end 5'-phospho-2'-deoxyribonucleoside-DNA + H(+)</text>
        <dbReference type="Rhea" id="RHEA:66592"/>
        <dbReference type="Rhea" id="RHEA-COMP:13180"/>
        <dbReference type="Rhea" id="RHEA-COMP:16897"/>
        <dbReference type="Rhea" id="RHEA-COMP:17067"/>
        <dbReference type="ChEBI" id="CHEBI:15378"/>
        <dbReference type="ChEBI" id="CHEBI:136412"/>
        <dbReference type="ChEBI" id="CHEBI:157695"/>
        <dbReference type="ChEBI" id="CHEBI:167181"/>
        <dbReference type="EC" id="4.2.99.18"/>
    </reaction>
</comment>
<dbReference type="InterPro" id="IPR002008">
    <property type="entry name" value="DNA_pol_X_beta-like"/>
</dbReference>
<reference evidence="18 19" key="1">
    <citation type="submission" date="2017-10" db="EMBL/GenBank/DDBJ databases">
        <title>A novel species of cold-tolerant Malassezia isolated from bats.</title>
        <authorList>
            <person name="Lorch J.M."/>
            <person name="Palmer J.M."/>
            <person name="Vanderwolf K.J."/>
            <person name="Schmidt K.Z."/>
            <person name="Verant M.L."/>
            <person name="Weller T.J."/>
            <person name="Blehert D.S."/>
        </authorList>
    </citation>
    <scope>NUCLEOTIDE SEQUENCE [LARGE SCALE GENOMIC DNA]</scope>
    <source>
        <strain evidence="18 19">NWHC:44797-103</strain>
    </source>
</reference>
<evidence type="ECO:0000256" key="6">
    <source>
        <dbReference type="ARBA" id="ARBA00022634"/>
    </source>
</evidence>
<evidence type="ECO:0000256" key="15">
    <source>
        <dbReference type="SAM" id="MobiDB-lite"/>
    </source>
</evidence>
<dbReference type="InterPro" id="IPR028207">
    <property type="entry name" value="DNA_pol_B_palm_palm"/>
</dbReference>
<feature type="transmembrane region" description="Helical" evidence="16">
    <location>
        <begin position="271"/>
        <end position="292"/>
    </location>
</feature>
<keyword evidence="19" id="KW-1185">Reference proteome</keyword>
<gene>
    <name evidence="18" type="ORF">MVES_000365</name>
</gene>
<dbReference type="InterPro" id="IPR003583">
    <property type="entry name" value="Hlx-hairpin-Hlx_DNA-bd_motif"/>
</dbReference>
<sequence length="851" mass="94433">MSAESTAAQAGSTPDTRATSLRSRSGSVSGDAPAPMTFYGGNPLPLHLTPILSKTRPAGPASEESGISQMLQPFTDVSTGVAVPICVPYTPAQWFAWRDLRLQGAHRARKLVPLPNGIEPEPSNIDPYDADINVEQAPLFITRGALHDTVGWEAQAERTGRQNVHPEKEEAQKGLTMHAATEEQWNAPWMFDETLGAGPASAKVPLEGVSEEKVAQMTDWQLFQYHTRAFLLRNAYVPLLCRAVNVMLLTSTLAIGIVLRRKLRAVGEEAAVGVSPLLAIIFSPPSMAHAILQIWFEYFSLPIGLWKLSSKLWYTVLELVFVCLWSAELALAMDNYFTSTIVCTASNSPFYFIREGARTRLEHQGDKDTVCNLQVALICLTFVSVIVYLMVFMRVDDYERVVNRIRQLGAVHCEAKEDANILLTALRAPRRIEAHTSEDDRLHKPILAVAWLDACADAGINVDLRPFAVYPLSDAYSHAQKRESFLQSAGACVPTTPWFKRARLAFPQTPLTPVVHGTLDPPDELDDREAWRHAPPWTNTEYAIFRPTPLQSALHQPLVDTLQLLRQHRRLTNDAHSEMAYMRAAAAVKAVPFALEPMPVEQLVQVKGIGAKMAGLIRQFYTLGTIAEADTIRADAAIQTMLAFTSLYGIGPKLAEKAYNEGCRTLQDLTSRKKTALAAHLGPRESLALLPDLSQSIPREEAEAIATHVVALLRTFLSHVQYTIAGSFRRGAPQSNDVDLVATYDASELQTPAQILHTLVDVLRAVPCITHIVSVARRKGESDNVHVAQLVYRTKPTTLHRRLDIVMARRMQYGAALLGWTGSVLFERDLRRWARLQGFPPRDSYGWRTMF</sequence>
<evidence type="ECO:0000256" key="11">
    <source>
        <dbReference type="ARBA" id="ARBA00035726"/>
    </source>
</evidence>
<feature type="transmembrane region" description="Helical" evidence="16">
    <location>
        <begin position="312"/>
        <end position="331"/>
    </location>
</feature>
<dbReference type="SUPFAM" id="SSF81301">
    <property type="entry name" value="Nucleotidyltransferase"/>
    <property type="match status" value="1"/>
</dbReference>
<dbReference type="PRINTS" id="PR00869">
    <property type="entry name" value="DNAPOLX"/>
</dbReference>
<evidence type="ECO:0000259" key="17">
    <source>
        <dbReference type="PROSITE" id="PS50172"/>
    </source>
</evidence>
<comment type="catalytic activity">
    <reaction evidence="13">
        <text>a 5'-end 2'-deoxyribose-2'-deoxyribonucleotide-DNA = (2E,4S)-4-hydroxypenten-2-al-5-phosphate + a 5'-end 5'-phospho-2'-deoxyribonucleoside-DNA + H(+)</text>
        <dbReference type="Rhea" id="RHEA:76255"/>
        <dbReference type="Rhea" id="RHEA-COMP:13180"/>
        <dbReference type="Rhea" id="RHEA-COMP:18657"/>
        <dbReference type="ChEBI" id="CHEBI:15378"/>
        <dbReference type="ChEBI" id="CHEBI:136412"/>
        <dbReference type="ChEBI" id="CHEBI:195194"/>
        <dbReference type="ChEBI" id="CHEBI:195195"/>
    </reaction>
</comment>
<evidence type="ECO:0000256" key="10">
    <source>
        <dbReference type="ARBA" id="ARBA00035717"/>
    </source>
</evidence>
<name>A0A2N1JHL8_9BASI</name>
<feature type="region of interest" description="Disordered" evidence="15">
    <location>
        <begin position="1"/>
        <end position="34"/>
    </location>
</feature>
<evidence type="ECO:0000256" key="12">
    <source>
        <dbReference type="ARBA" id="ARBA00044632"/>
    </source>
</evidence>
<dbReference type="PRINTS" id="PR00870">
    <property type="entry name" value="DNAPOLXBETA"/>
</dbReference>
<keyword evidence="7" id="KW-0235">DNA replication</keyword>
<dbReference type="SUPFAM" id="SSF81585">
    <property type="entry name" value="PsbU/PolX domain-like"/>
    <property type="match status" value="1"/>
</dbReference>
<dbReference type="GO" id="GO:0140078">
    <property type="term" value="F:class I DNA-(apurinic or apyrimidinic site) endonuclease activity"/>
    <property type="evidence" value="ECO:0007669"/>
    <property type="project" value="UniProtKB-EC"/>
</dbReference>
<dbReference type="EMBL" id="KZ454987">
    <property type="protein sequence ID" value="PKI86017.1"/>
    <property type="molecule type" value="Genomic_DNA"/>
</dbReference>
<dbReference type="InterPro" id="IPR037160">
    <property type="entry name" value="DNA_Pol_thumb_sf"/>
</dbReference>
<keyword evidence="5" id="KW-0488">Methylation</keyword>
<feature type="domain" description="BRCT" evidence="17">
    <location>
        <begin position="382"/>
        <end position="469"/>
    </location>
</feature>
<evidence type="ECO:0000256" key="1">
    <source>
        <dbReference type="ARBA" id="ARBA00001946"/>
    </source>
</evidence>
<evidence type="ECO:0000256" key="2">
    <source>
        <dbReference type="ARBA" id="ARBA00004496"/>
    </source>
</evidence>
<evidence type="ECO:0000256" key="16">
    <source>
        <dbReference type="SAM" id="Phobius"/>
    </source>
</evidence>
<evidence type="ECO:0000313" key="18">
    <source>
        <dbReference type="EMBL" id="PKI86017.1"/>
    </source>
</evidence>
<dbReference type="AlphaFoldDB" id="A0A2N1JHL8"/>
<dbReference type="GO" id="GO:0005634">
    <property type="term" value="C:nucleus"/>
    <property type="evidence" value="ECO:0007669"/>
    <property type="project" value="TreeGrafter"/>
</dbReference>
<dbReference type="PROSITE" id="PS50172">
    <property type="entry name" value="BRCT"/>
    <property type="match status" value="1"/>
</dbReference>
<evidence type="ECO:0000256" key="3">
    <source>
        <dbReference type="ARBA" id="ARBA00012720"/>
    </source>
</evidence>
<keyword evidence="8" id="KW-0832">Ubl conjugation</keyword>
<evidence type="ECO:0000313" key="19">
    <source>
        <dbReference type="Proteomes" id="UP000232875"/>
    </source>
</evidence>
<evidence type="ECO:0000256" key="5">
    <source>
        <dbReference type="ARBA" id="ARBA00022481"/>
    </source>
</evidence>